<dbReference type="Gene3D" id="3.40.50.1700">
    <property type="entry name" value="Glycoside hydrolase family 3 C-terminal domain"/>
    <property type="match status" value="1"/>
</dbReference>
<dbReference type="EMBL" id="CP059572">
    <property type="protein sequence ID" value="QXJ22366.1"/>
    <property type="molecule type" value="Genomic_DNA"/>
</dbReference>
<feature type="domain" description="Glycoside hydrolase family 3 N-terminal" evidence="8">
    <location>
        <begin position="34"/>
        <end position="349"/>
    </location>
</feature>
<comment type="catalytic activity">
    <reaction evidence="1">
        <text>Hydrolysis of terminal, non-reducing beta-D-glucosyl residues with release of beta-D-glucose.</text>
        <dbReference type="EC" id="3.2.1.21"/>
    </reaction>
</comment>
<dbReference type="InterPro" id="IPR001764">
    <property type="entry name" value="Glyco_hydro_3_N"/>
</dbReference>
<evidence type="ECO:0000313" key="10">
    <source>
        <dbReference type="EMBL" id="QXJ22366.1"/>
    </source>
</evidence>
<evidence type="ECO:0000256" key="3">
    <source>
        <dbReference type="ARBA" id="ARBA00012744"/>
    </source>
</evidence>
<evidence type="ECO:0000256" key="2">
    <source>
        <dbReference type="ARBA" id="ARBA00005336"/>
    </source>
</evidence>
<dbReference type="Proteomes" id="UP001049518">
    <property type="component" value="Chromosome"/>
</dbReference>
<dbReference type="PANTHER" id="PTHR30620:SF16">
    <property type="entry name" value="LYSOSOMAL BETA GLUCOSIDASE"/>
    <property type="match status" value="1"/>
</dbReference>
<dbReference type="SUPFAM" id="SSF52279">
    <property type="entry name" value="Beta-D-glucan exohydrolase, C-terminal domain"/>
    <property type="match status" value="1"/>
</dbReference>
<dbReference type="PRINTS" id="PR00133">
    <property type="entry name" value="GLHYDRLASE3"/>
</dbReference>
<feature type="domain" description="Glycoside hydrolase family 3 C-terminal" evidence="9">
    <location>
        <begin position="388"/>
        <end position="588"/>
    </location>
</feature>
<dbReference type="InterPro" id="IPR002772">
    <property type="entry name" value="Glyco_hydro_3_C"/>
</dbReference>
<gene>
    <name evidence="10" type="ORF">AGRA3207_003355</name>
</gene>
<evidence type="ECO:0000256" key="7">
    <source>
        <dbReference type="RuleBase" id="RU361161"/>
    </source>
</evidence>
<dbReference type="Gene3D" id="3.20.20.300">
    <property type="entry name" value="Glycoside hydrolase, family 3, N-terminal domain"/>
    <property type="match status" value="1"/>
</dbReference>
<dbReference type="InterPro" id="IPR017853">
    <property type="entry name" value="GH"/>
</dbReference>
<dbReference type="InterPro" id="IPR019800">
    <property type="entry name" value="Glyco_hydro_3_AS"/>
</dbReference>
<comment type="similarity">
    <text evidence="2 7">Belongs to the glycosyl hydrolase 3 family.</text>
</comment>
<evidence type="ECO:0000256" key="4">
    <source>
        <dbReference type="ARBA" id="ARBA00022729"/>
    </source>
</evidence>
<name>A0ABX8QUE2_9ACTN</name>
<dbReference type="InterPro" id="IPR051915">
    <property type="entry name" value="Cellulose_Degrad_GH3"/>
</dbReference>
<dbReference type="Pfam" id="PF01915">
    <property type="entry name" value="Glyco_hydro_3_C"/>
    <property type="match status" value="1"/>
</dbReference>
<dbReference type="PROSITE" id="PS00775">
    <property type="entry name" value="GLYCOSYL_HYDROL_F3"/>
    <property type="match status" value="1"/>
</dbReference>
<reference evidence="10" key="1">
    <citation type="submission" date="2020-07" db="EMBL/GenBank/DDBJ databases">
        <authorList>
            <person name="Tarantini F.S."/>
            <person name="Hong K.W."/>
            <person name="Chan K.G."/>
        </authorList>
    </citation>
    <scope>NUCLEOTIDE SEQUENCE</scope>
    <source>
        <strain evidence="10">32-07</strain>
    </source>
</reference>
<evidence type="ECO:0000256" key="1">
    <source>
        <dbReference type="ARBA" id="ARBA00000448"/>
    </source>
</evidence>
<dbReference type="PANTHER" id="PTHR30620">
    <property type="entry name" value="PERIPLASMIC BETA-GLUCOSIDASE-RELATED"/>
    <property type="match status" value="1"/>
</dbReference>
<sequence length="598" mass="62659">MGGDVTTAAGVLPYRDARLPVAERVEDLLGRMGLDDKIGQMTQAERLECDEADVTACRLGSVLSGGGSVPEPNVPEAWADMYDGLQRAALRTPLGIPILYGVDAVHGHANVVGATVFPHNIGLGATRDPGLVREIGAATAREVAGTGITWNFAPCLGVVRNPRWGRTYESFGELSELPAAMASYITGLQGGPRVGPPPSVMATAKHFLGDGGTDGGDDQGDTRLSEAELRALHLPPFLEALRLGTGSVMVSLSAWNGVKVHGHRYLITDVLKGELGFTGLVVSDWNGLDEIFGREEFTGEEVRAAINAGIDMVMVPERWRRFIEVLRDEVTAGRVPMSRIDDANRRILTKKFEQGLFERPLADRSHLPAIGCAGHRALARRAVAASQVVLKDARGLLPLAPGPRRILVAGRAADDIGMQCGGWTISWQGSPGPITPGTTILDGIRAAAGPDATVVHDAGGAGIEASFDVAVAVVGEEPYAEDEGDLPGAMGLDAADLETLARLRGVGVPLVVVLVSGRPLDIAAELPGWDALVAAWLPGTEGQGVADVLFGAAPATGRLPVTWMRSAEQLPITDGDGQEPLFPYGHGLPLRAAGGVTG</sequence>
<keyword evidence="11" id="KW-1185">Reference proteome</keyword>
<dbReference type="GO" id="GO:0016787">
    <property type="term" value="F:hydrolase activity"/>
    <property type="evidence" value="ECO:0007669"/>
    <property type="project" value="UniProtKB-KW"/>
</dbReference>
<dbReference type="EC" id="3.2.1.21" evidence="3"/>
<keyword evidence="6 7" id="KW-0326">Glycosidase</keyword>
<evidence type="ECO:0000259" key="9">
    <source>
        <dbReference type="Pfam" id="PF01915"/>
    </source>
</evidence>
<protein>
    <recommendedName>
        <fullName evidence="3">beta-glucosidase</fullName>
        <ecNumber evidence="3">3.2.1.21</ecNumber>
    </recommendedName>
</protein>
<dbReference type="Pfam" id="PF00933">
    <property type="entry name" value="Glyco_hydro_3"/>
    <property type="match status" value="1"/>
</dbReference>
<dbReference type="InterPro" id="IPR036962">
    <property type="entry name" value="Glyco_hydro_3_N_sf"/>
</dbReference>
<evidence type="ECO:0000256" key="6">
    <source>
        <dbReference type="ARBA" id="ARBA00023295"/>
    </source>
</evidence>
<organism evidence="10 11">
    <name type="scientific">Actinomadura graeca</name>
    <dbReference type="NCBI Taxonomy" id="2750812"/>
    <lineage>
        <taxon>Bacteria</taxon>
        <taxon>Bacillati</taxon>
        <taxon>Actinomycetota</taxon>
        <taxon>Actinomycetes</taxon>
        <taxon>Streptosporangiales</taxon>
        <taxon>Thermomonosporaceae</taxon>
        <taxon>Actinomadura</taxon>
    </lineage>
</organism>
<evidence type="ECO:0000313" key="11">
    <source>
        <dbReference type="Proteomes" id="UP001049518"/>
    </source>
</evidence>
<proteinExistence type="inferred from homology"/>
<evidence type="ECO:0000256" key="5">
    <source>
        <dbReference type="ARBA" id="ARBA00022801"/>
    </source>
</evidence>
<keyword evidence="5 7" id="KW-0378">Hydrolase</keyword>
<accession>A0ABX8QUE2</accession>
<evidence type="ECO:0000259" key="8">
    <source>
        <dbReference type="Pfam" id="PF00933"/>
    </source>
</evidence>
<dbReference type="SUPFAM" id="SSF51445">
    <property type="entry name" value="(Trans)glycosidases"/>
    <property type="match status" value="1"/>
</dbReference>
<dbReference type="RefSeq" id="WP_231335596.1">
    <property type="nucleotide sequence ID" value="NZ_CP059572.1"/>
</dbReference>
<keyword evidence="4" id="KW-0732">Signal</keyword>
<dbReference type="InterPro" id="IPR036881">
    <property type="entry name" value="Glyco_hydro_3_C_sf"/>
</dbReference>